<dbReference type="Gene3D" id="3.40.710.10">
    <property type="entry name" value="DD-peptidase/beta-lactamase superfamily"/>
    <property type="match status" value="2"/>
</dbReference>
<feature type="domain" description="Beta-lactamase-like ARB-00930-like C-terminal" evidence="4">
    <location>
        <begin position="447"/>
        <end position="594"/>
    </location>
</feature>
<keyword evidence="6" id="KW-1185">Reference proteome</keyword>
<evidence type="ECO:0000313" key="6">
    <source>
        <dbReference type="Proteomes" id="UP000256645"/>
    </source>
</evidence>
<dbReference type="Proteomes" id="UP000256645">
    <property type="component" value="Unassembled WGS sequence"/>
</dbReference>
<accession>A0A3D8S8E8</accession>
<dbReference type="AlphaFoldDB" id="A0A3D8S8E8"/>
<comment type="caution">
    <text evidence="5">The sequence shown here is derived from an EMBL/GenBank/DDBJ whole genome shotgun (WGS) entry which is preliminary data.</text>
</comment>
<organism evidence="5 6">
    <name type="scientific">Coleophoma cylindrospora</name>
    <dbReference type="NCBI Taxonomy" id="1849047"/>
    <lineage>
        <taxon>Eukaryota</taxon>
        <taxon>Fungi</taxon>
        <taxon>Dikarya</taxon>
        <taxon>Ascomycota</taxon>
        <taxon>Pezizomycotina</taxon>
        <taxon>Leotiomycetes</taxon>
        <taxon>Helotiales</taxon>
        <taxon>Dermateaceae</taxon>
        <taxon>Coleophoma</taxon>
    </lineage>
</organism>
<evidence type="ECO:0000313" key="5">
    <source>
        <dbReference type="EMBL" id="RDW82490.1"/>
    </source>
</evidence>
<feature type="domain" description="Beta-lactamase-related" evidence="3">
    <location>
        <begin position="67"/>
        <end position="423"/>
    </location>
</feature>
<evidence type="ECO:0000256" key="1">
    <source>
        <dbReference type="ARBA" id="ARBA00038473"/>
    </source>
</evidence>
<keyword evidence="2" id="KW-0732">Signal</keyword>
<sequence length="620" mass="68528">MIFLYSVVYALPFLTTVLGECYAPGPAWPTVDRILDTASFMAIGEKFDDLISTVLSGPDGWNTSTTSFAIQITTRDKTIWEHYHTAPLLGKYMDSEPSAVSGDTAFRVASISKSFTAYAILLEKNIALDDPITKWLPELMEGEKGLSFVQWDQISIRSLMSQLSGIQRGTGLSDLVANKELWPDFIQTKEDFASYGFPPIEENLRAPCMINIDDRPCQGSGIHPVHADICAETKLTIATEIITVARSRPKVFEPNAHSTYSNAGFSLLGQVLERAANRSFSEIIASSILIPLGMKHTGTSKPKDTEGVIPYGHQAWAVDLGADTPSGGIYCTSNDFSKYLRSILAARLLPQAVINSWMKPHSWTGGTHSAYGMPWEMLRSTKLTPDGRGIDFVTKGGSLPGYYSSIALVPEFGIGISVLIAGDSAALMDLLEKVHSEIVSTTEVQLRKAARQIYAGHWSAAEKHSYPSNWSLTLEVDDNGPGILVTDWISNGTQFLPVYGRLKGMPQDESKWEARLLPTGVYRDAGDTSTELWRLTAVPKWGKESARFYDDFCMTDADTLIFSGKSIDEFEIIKNGKEAGILYISGMRTRLVKRKGDEYKSRYQNPDQYPVQENQRLLTS</sequence>
<evidence type="ECO:0000259" key="3">
    <source>
        <dbReference type="Pfam" id="PF00144"/>
    </source>
</evidence>
<comment type="similarity">
    <text evidence="1">Belongs to the beta-lactamase family.</text>
</comment>
<gene>
    <name evidence="5" type="ORF">BP6252_03602</name>
</gene>
<dbReference type="InterPro" id="IPR058664">
    <property type="entry name" value="ARB_00930-like_C"/>
</dbReference>
<dbReference type="Pfam" id="PF26335">
    <property type="entry name" value="ARB_00930_C"/>
    <property type="match status" value="1"/>
</dbReference>
<protein>
    <submittedName>
        <fullName evidence="5">Uncharacterized protein</fullName>
    </submittedName>
</protein>
<feature type="chain" id="PRO_5017566552" evidence="2">
    <location>
        <begin position="20"/>
        <end position="620"/>
    </location>
</feature>
<dbReference type="EMBL" id="PDLM01000003">
    <property type="protein sequence ID" value="RDW82490.1"/>
    <property type="molecule type" value="Genomic_DNA"/>
</dbReference>
<dbReference type="STRING" id="1849047.A0A3D8S8E8"/>
<dbReference type="InterPro" id="IPR051478">
    <property type="entry name" value="Beta-lactamase-like_AB/R"/>
</dbReference>
<reference evidence="5" key="1">
    <citation type="journal article" date="2018" name="IMA Fungus">
        <title>IMA Genome-F 9: Draft genome sequence of Annulohypoxylon stygium, Aspergillus mulundensis, Berkeleyomyces basicola (syn. Thielaviopsis basicola), Ceratocystis smalleyi, two Cercospora beticola strains, Coleophoma cylindrospora, Fusarium fracticaudum, Phialophora cf. hyalina, and Morchella septimelata.</title>
        <authorList>
            <person name="Wingfield B.D."/>
            <person name="Bills G.F."/>
            <person name="Dong Y."/>
            <person name="Huang W."/>
            <person name="Nel W.J."/>
            <person name="Swalarsk-Parry B.S."/>
            <person name="Vaghefi N."/>
            <person name="Wilken P.M."/>
            <person name="An Z."/>
            <person name="de Beer Z.W."/>
            <person name="De Vos L."/>
            <person name="Chen L."/>
            <person name="Duong T.A."/>
            <person name="Gao Y."/>
            <person name="Hammerbacher A."/>
            <person name="Kikkert J.R."/>
            <person name="Li Y."/>
            <person name="Li H."/>
            <person name="Li K."/>
            <person name="Li Q."/>
            <person name="Liu X."/>
            <person name="Ma X."/>
            <person name="Naidoo K."/>
            <person name="Pethybridge S.J."/>
            <person name="Sun J."/>
            <person name="Steenkamp E.T."/>
            <person name="van der Nest M.A."/>
            <person name="van Wyk S."/>
            <person name="Wingfield M.J."/>
            <person name="Xiong C."/>
            <person name="Yue Q."/>
            <person name="Zhang X."/>
        </authorList>
    </citation>
    <scope>NUCLEOTIDE SEQUENCE [LARGE SCALE GENOMIC DNA]</scope>
    <source>
        <strain evidence="5">BP6252</strain>
    </source>
</reference>
<dbReference type="Pfam" id="PF00144">
    <property type="entry name" value="Beta-lactamase"/>
    <property type="match status" value="1"/>
</dbReference>
<evidence type="ECO:0000259" key="4">
    <source>
        <dbReference type="Pfam" id="PF26335"/>
    </source>
</evidence>
<feature type="signal peptide" evidence="2">
    <location>
        <begin position="1"/>
        <end position="19"/>
    </location>
</feature>
<dbReference type="OrthoDB" id="10250282at2759"/>
<proteinExistence type="inferred from homology"/>
<dbReference type="InterPro" id="IPR012338">
    <property type="entry name" value="Beta-lactam/transpept-like"/>
</dbReference>
<dbReference type="SUPFAM" id="SSF56601">
    <property type="entry name" value="beta-lactamase/transpeptidase-like"/>
    <property type="match status" value="1"/>
</dbReference>
<dbReference type="PANTHER" id="PTHR22935">
    <property type="entry name" value="PENICILLIN-BINDING PROTEIN"/>
    <property type="match status" value="1"/>
</dbReference>
<evidence type="ECO:0000256" key="2">
    <source>
        <dbReference type="SAM" id="SignalP"/>
    </source>
</evidence>
<dbReference type="InterPro" id="IPR001466">
    <property type="entry name" value="Beta-lactam-related"/>
</dbReference>
<name>A0A3D8S8E8_9HELO</name>
<dbReference type="PANTHER" id="PTHR22935:SF95">
    <property type="entry name" value="BETA-LACTAMASE-LIKE 1-RELATED"/>
    <property type="match status" value="1"/>
</dbReference>